<proteinExistence type="inferred from homology"/>
<dbReference type="InterPro" id="IPR002666">
    <property type="entry name" value="Folate_carrier"/>
</dbReference>
<comment type="similarity">
    <text evidence="1">Belongs to the reduced folate carrier (RFC) transporter (TC 2.A.48) family.</text>
</comment>
<reference evidence="4" key="1">
    <citation type="submission" date="2025-08" db="UniProtKB">
        <authorList>
            <consortium name="RefSeq"/>
        </authorList>
    </citation>
    <scope>IDENTIFICATION</scope>
</reference>
<gene>
    <name evidence="4" type="primary">LOC106580914</name>
</gene>
<feature type="transmembrane region" description="Helical" evidence="2">
    <location>
        <begin position="60"/>
        <end position="82"/>
    </location>
</feature>
<keyword evidence="2" id="KW-0472">Membrane</keyword>
<evidence type="ECO:0000256" key="1">
    <source>
        <dbReference type="ARBA" id="ARBA00005773"/>
    </source>
</evidence>
<sequence length="110" mass="12033">MLATLSSSASTMLLITIAMFEIATEISMERYALIKGANNFGAFILQTIITAVVVDGRGLGLGIIPQFTIYGSYFSAIAVIFFEGCVHDYDRVAKPQRLHHCRGASKSERQ</sequence>
<dbReference type="RefSeq" id="XP_045559608.1">
    <property type="nucleotide sequence ID" value="XM_045703652.1"/>
</dbReference>
<keyword evidence="2" id="KW-1133">Transmembrane helix</keyword>
<dbReference type="GeneID" id="106580914"/>
<keyword evidence="2" id="KW-0812">Transmembrane</keyword>
<evidence type="ECO:0000313" key="3">
    <source>
        <dbReference type="Proteomes" id="UP001652741"/>
    </source>
</evidence>
<evidence type="ECO:0000256" key="2">
    <source>
        <dbReference type="SAM" id="Phobius"/>
    </source>
</evidence>
<feature type="transmembrane region" description="Helical" evidence="2">
    <location>
        <begin position="36"/>
        <end position="54"/>
    </location>
</feature>
<dbReference type="PANTHER" id="PTHR10686:SF37">
    <property type="entry name" value="THIAMINE TRANSPORTER 2"/>
    <property type="match status" value="1"/>
</dbReference>
<evidence type="ECO:0000313" key="4">
    <source>
        <dbReference type="RefSeq" id="XP_045559608.1"/>
    </source>
</evidence>
<name>A0ABM3DLB8_SALSA</name>
<keyword evidence="3" id="KW-1185">Reference proteome</keyword>
<dbReference type="Proteomes" id="UP001652741">
    <property type="component" value="Chromosome ssa20"/>
</dbReference>
<protein>
    <submittedName>
        <fullName evidence="4">Thiamine transporter 1-like</fullName>
    </submittedName>
</protein>
<feature type="transmembrane region" description="Helical" evidence="2">
    <location>
        <begin position="6"/>
        <end position="24"/>
    </location>
</feature>
<accession>A0ABM3DLB8</accession>
<organism evidence="3 4">
    <name type="scientific">Salmo salar</name>
    <name type="common">Atlantic salmon</name>
    <dbReference type="NCBI Taxonomy" id="8030"/>
    <lineage>
        <taxon>Eukaryota</taxon>
        <taxon>Metazoa</taxon>
        <taxon>Chordata</taxon>
        <taxon>Craniata</taxon>
        <taxon>Vertebrata</taxon>
        <taxon>Euteleostomi</taxon>
        <taxon>Actinopterygii</taxon>
        <taxon>Neopterygii</taxon>
        <taxon>Teleostei</taxon>
        <taxon>Protacanthopterygii</taxon>
        <taxon>Salmoniformes</taxon>
        <taxon>Salmonidae</taxon>
        <taxon>Salmoninae</taxon>
        <taxon>Salmo</taxon>
    </lineage>
</organism>
<dbReference type="Pfam" id="PF01770">
    <property type="entry name" value="Folate_carrier"/>
    <property type="match status" value="1"/>
</dbReference>
<dbReference type="PANTHER" id="PTHR10686">
    <property type="entry name" value="FOLATE TRANSPORTER"/>
    <property type="match status" value="1"/>
</dbReference>